<proteinExistence type="predicted"/>
<dbReference type="SUPFAM" id="SSF81606">
    <property type="entry name" value="PP2C-like"/>
    <property type="match status" value="1"/>
</dbReference>
<dbReference type="InterPro" id="IPR000222">
    <property type="entry name" value="PP2C_BS"/>
</dbReference>
<sequence length="150" mass="16635">MDLKPHATGDYSVAVVQANSRPKTKVSFTTPSATYVGVYDGHGGPQASRFINNNLFPHLQKLALEEDYLRTLSGEAFDAVRRDFCLGSAWQESGDWRGGDSAAVVAERLSIDHNVGVEEVRKEVEHCIQMILTWWSTTRGLENQGYNSGF</sequence>
<comment type="caution">
    <text evidence="1">The sequence shown here is derived from an EMBL/GenBank/DDBJ whole genome shotgun (WGS) entry which is preliminary data.</text>
</comment>
<keyword evidence="2" id="KW-1185">Reference proteome</keyword>
<gene>
    <name evidence="1" type="ORF">HAX54_018382</name>
</gene>
<organism evidence="1 2">
    <name type="scientific">Datura stramonium</name>
    <name type="common">Jimsonweed</name>
    <name type="synonym">Common thornapple</name>
    <dbReference type="NCBI Taxonomy" id="4076"/>
    <lineage>
        <taxon>Eukaryota</taxon>
        <taxon>Viridiplantae</taxon>
        <taxon>Streptophyta</taxon>
        <taxon>Embryophyta</taxon>
        <taxon>Tracheophyta</taxon>
        <taxon>Spermatophyta</taxon>
        <taxon>Magnoliopsida</taxon>
        <taxon>eudicotyledons</taxon>
        <taxon>Gunneridae</taxon>
        <taxon>Pentapetalae</taxon>
        <taxon>asterids</taxon>
        <taxon>lamiids</taxon>
        <taxon>Solanales</taxon>
        <taxon>Solanaceae</taxon>
        <taxon>Solanoideae</taxon>
        <taxon>Datureae</taxon>
        <taxon>Datura</taxon>
    </lineage>
</organism>
<dbReference type="Gene3D" id="3.60.40.10">
    <property type="entry name" value="PPM-type phosphatase domain"/>
    <property type="match status" value="1"/>
</dbReference>
<evidence type="ECO:0008006" key="3">
    <source>
        <dbReference type="Google" id="ProtNLM"/>
    </source>
</evidence>
<dbReference type="EMBL" id="JACEIK010002249">
    <property type="protein sequence ID" value="MCD9559997.1"/>
    <property type="molecule type" value="Genomic_DNA"/>
</dbReference>
<evidence type="ECO:0000313" key="2">
    <source>
        <dbReference type="Proteomes" id="UP000823775"/>
    </source>
</evidence>
<protein>
    <recommendedName>
        <fullName evidence="3">Protein-serine/threonine phosphatase</fullName>
    </recommendedName>
</protein>
<dbReference type="Proteomes" id="UP000823775">
    <property type="component" value="Unassembled WGS sequence"/>
</dbReference>
<dbReference type="InterPro" id="IPR036457">
    <property type="entry name" value="PPM-type-like_dom_sf"/>
</dbReference>
<name>A0ABS8UPB4_DATST</name>
<dbReference type="PROSITE" id="PS01032">
    <property type="entry name" value="PPM_1"/>
    <property type="match status" value="1"/>
</dbReference>
<accession>A0ABS8UPB4</accession>
<evidence type="ECO:0000313" key="1">
    <source>
        <dbReference type="EMBL" id="MCD9559997.1"/>
    </source>
</evidence>
<reference evidence="1 2" key="1">
    <citation type="journal article" date="2021" name="BMC Genomics">
        <title>Datura genome reveals duplications of psychoactive alkaloid biosynthetic genes and high mutation rate following tissue culture.</title>
        <authorList>
            <person name="Rajewski A."/>
            <person name="Carter-House D."/>
            <person name="Stajich J."/>
            <person name="Litt A."/>
        </authorList>
    </citation>
    <scope>NUCLEOTIDE SEQUENCE [LARGE SCALE GENOMIC DNA]</scope>
    <source>
        <strain evidence="1">AR-01</strain>
    </source>
</reference>